<dbReference type="PROSITE" id="PS01304">
    <property type="entry name" value="UBIH"/>
    <property type="match status" value="1"/>
</dbReference>
<evidence type="ECO:0000256" key="1">
    <source>
        <dbReference type="ARBA" id="ARBA00001974"/>
    </source>
</evidence>
<dbReference type="PANTHER" id="PTHR43876:SF7">
    <property type="entry name" value="UBIQUINONE BIOSYNTHESIS MONOOXYGENASE COQ6, MITOCHONDRIAL"/>
    <property type="match status" value="1"/>
</dbReference>
<evidence type="ECO:0000256" key="4">
    <source>
        <dbReference type="ARBA" id="ARBA00022630"/>
    </source>
</evidence>
<keyword evidence="5" id="KW-0274">FAD</keyword>
<evidence type="ECO:0000256" key="5">
    <source>
        <dbReference type="ARBA" id="ARBA00022827"/>
    </source>
</evidence>
<evidence type="ECO:0000256" key="3">
    <source>
        <dbReference type="ARBA" id="ARBA00005349"/>
    </source>
</evidence>
<dbReference type="InterPro" id="IPR051205">
    <property type="entry name" value="UbiH/COQ6_monooxygenase"/>
</dbReference>
<evidence type="ECO:0000313" key="10">
    <source>
        <dbReference type="Proteomes" id="UP001203423"/>
    </source>
</evidence>
<evidence type="ECO:0000256" key="7">
    <source>
        <dbReference type="ARBA" id="ARBA00023033"/>
    </source>
</evidence>
<dbReference type="RefSeq" id="WP_248939598.1">
    <property type="nucleotide sequence ID" value="NZ_JAKIKS010000021.1"/>
</dbReference>
<dbReference type="InterPro" id="IPR010971">
    <property type="entry name" value="UbiH/COQ6"/>
</dbReference>
<evidence type="ECO:0000313" key="9">
    <source>
        <dbReference type="EMBL" id="MCL1124320.1"/>
    </source>
</evidence>
<dbReference type="EMBL" id="JAKIKS010000021">
    <property type="protein sequence ID" value="MCL1124320.1"/>
    <property type="molecule type" value="Genomic_DNA"/>
</dbReference>
<dbReference type="Pfam" id="PF01494">
    <property type="entry name" value="FAD_binding_3"/>
    <property type="match status" value="1"/>
</dbReference>
<dbReference type="Proteomes" id="UP001203423">
    <property type="component" value="Unassembled WGS sequence"/>
</dbReference>
<reference evidence="9 10" key="1">
    <citation type="submission" date="2022-01" db="EMBL/GenBank/DDBJ databases">
        <title>Whole genome-based taxonomy of the Shewanellaceae.</title>
        <authorList>
            <person name="Martin-Rodriguez A.J."/>
        </authorList>
    </citation>
    <scope>NUCLEOTIDE SEQUENCE [LARGE SCALE GENOMIC DNA]</scope>
    <source>
        <strain evidence="9 10">DSM 17177</strain>
    </source>
</reference>
<keyword evidence="10" id="KW-1185">Reference proteome</keyword>
<comment type="pathway">
    <text evidence="2">Cofactor biosynthesis; ubiquinone biosynthesis.</text>
</comment>
<accession>A0ABT0LA10</accession>
<gene>
    <name evidence="9" type="ORF">L2764_07505</name>
</gene>
<evidence type="ECO:0000259" key="8">
    <source>
        <dbReference type="Pfam" id="PF01494"/>
    </source>
</evidence>
<organism evidence="9 10">
    <name type="scientific">Shewanella surugensis</name>
    <dbReference type="NCBI Taxonomy" id="212020"/>
    <lineage>
        <taxon>Bacteria</taxon>
        <taxon>Pseudomonadati</taxon>
        <taxon>Pseudomonadota</taxon>
        <taxon>Gammaproteobacteria</taxon>
        <taxon>Alteromonadales</taxon>
        <taxon>Shewanellaceae</taxon>
        <taxon>Shewanella</taxon>
    </lineage>
</organism>
<dbReference type="PANTHER" id="PTHR43876">
    <property type="entry name" value="UBIQUINONE BIOSYNTHESIS MONOOXYGENASE COQ6, MITOCHONDRIAL"/>
    <property type="match status" value="1"/>
</dbReference>
<dbReference type="InterPro" id="IPR036188">
    <property type="entry name" value="FAD/NAD-bd_sf"/>
</dbReference>
<sequence>MLTTQTFDVAVIGGGMVGLATAIGLAMENMRVVLIDAGEVQAVTAAPMLRVSAINQASQRLLTHLGTWQHLTRISPYQKMQVWCENSLSKIDFDAHSLAMPHLGCIIENEAISYALSQSAAELSWLNHIENTKVTHIAFGEREAWLTLDNGDNLSAALVVAADGANSWVRSQCHIPMSFWDYGHHGLVATIRTEHPHQSTARQVFTETGPLAFLPLADPYLCSIVWSLPPERSGALLECDKVQFERSLTAEFNAKLGLCQLESERQAFPLRMRYARHFARHRLLLAGDAAHTIHPLAGQGVNLGFLDAASIAQVVGELYRDHKDIGQYRHLRALERWRKADAMEMITAMEVFKRLFDGRNPIKKAIRDLGLSLVDHFSPLKTLFIQQALGNKSGLPKHCQFAAQEKDKVQNIN</sequence>
<dbReference type="InterPro" id="IPR018168">
    <property type="entry name" value="Ubi_Hdrlase_CS"/>
</dbReference>
<protein>
    <submittedName>
        <fullName evidence="9">FAD-dependent monooxygenase</fullName>
    </submittedName>
</protein>
<dbReference type="Gene3D" id="3.50.50.60">
    <property type="entry name" value="FAD/NAD(P)-binding domain"/>
    <property type="match status" value="2"/>
</dbReference>
<keyword evidence="4" id="KW-0285">Flavoprotein</keyword>
<comment type="cofactor">
    <cofactor evidence="1">
        <name>FAD</name>
        <dbReference type="ChEBI" id="CHEBI:57692"/>
    </cofactor>
</comment>
<comment type="caution">
    <text evidence="9">The sequence shown here is derived from an EMBL/GenBank/DDBJ whole genome shotgun (WGS) entry which is preliminary data.</text>
</comment>
<evidence type="ECO:0000256" key="6">
    <source>
        <dbReference type="ARBA" id="ARBA00023002"/>
    </source>
</evidence>
<dbReference type="PRINTS" id="PR00420">
    <property type="entry name" value="RNGMNOXGNASE"/>
</dbReference>
<dbReference type="InterPro" id="IPR002938">
    <property type="entry name" value="FAD-bd"/>
</dbReference>
<dbReference type="NCBIfam" id="TIGR01988">
    <property type="entry name" value="Ubi-OHases"/>
    <property type="match status" value="1"/>
</dbReference>
<keyword evidence="6" id="KW-0560">Oxidoreductase</keyword>
<feature type="domain" description="FAD-binding" evidence="8">
    <location>
        <begin position="7"/>
        <end position="324"/>
    </location>
</feature>
<dbReference type="GO" id="GO:0004497">
    <property type="term" value="F:monooxygenase activity"/>
    <property type="evidence" value="ECO:0007669"/>
    <property type="project" value="UniProtKB-KW"/>
</dbReference>
<name>A0ABT0LA10_9GAMM</name>
<proteinExistence type="inferred from homology"/>
<comment type="similarity">
    <text evidence="3">Belongs to the UbiH/COQ6 family.</text>
</comment>
<keyword evidence="7 9" id="KW-0503">Monooxygenase</keyword>
<dbReference type="SUPFAM" id="SSF51905">
    <property type="entry name" value="FAD/NAD(P)-binding domain"/>
    <property type="match status" value="1"/>
</dbReference>
<evidence type="ECO:0000256" key="2">
    <source>
        <dbReference type="ARBA" id="ARBA00004749"/>
    </source>
</evidence>